<comment type="caution">
    <text evidence="2">The sequence shown here is derived from an EMBL/GenBank/DDBJ whole genome shotgun (WGS) entry which is preliminary data.</text>
</comment>
<keyword evidence="1" id="KW-0472">Membrane</keyword>
<evidence type="ECO:0000313" key="2">
    <source>
        <dbReference type="EMBL" id="KRX44476.1"/>
    </source>
</evidence>
<keyword evidence="1" id="KW-1133">Transmembrane helix</keyword>
<organism evidence="2 3">
    <name type="scientific">Trichinella murrelli</name>
    <dbReference type="NCBI Taxonomy" id="144512"/>
    <lineage>
        <taxon>Eukaryota</taxon>
        <taxon>Metazoa</taxon>
        <taxon>Ecdysozoa</taxon>
        <taxon>Nematoda</taxon>
        <taxon>Enoplea</taxon>
        <taxon>Dorylaimia</taxon>
        <taxon>Trichinellida</taxon>
        <taxon>Trichinellidae</taxon>
        <taxon>Trichinella</taxon>
    </lineage>
</organism>
<accession>A0A0V0TZP3</accession>
<dbReference type="Proteomes" id="UP000055048">
    <property type="component" value="Unassembled WGS sequence"/>
</dbReference>
<gene>
    <name evidence="2" type="ORF">T05_2640</name>
</gene>
<protein>
    <submittedName>
        <fullName evidence="2">Uncharacterized protein</fullName>
    </submittedName>
</protein>
<feature type="transmembrane region" description="Helical" evidence="1">
    <location>
        <begin position="89"/>
        <end position="114"/>
    </location>
</feature>
<name>A0A0V0TZP3_9BILA</name>
<evidence type="ECO:0000256" key="1">
    <source>
        <dbReference type="SAM" id="Phobius"/>
    </source>
</evidence>
<proteinExistence type="predicted"/>
<sequence length="135" mass="15476">MIKHKQTSKEILKNCRFATPSTPHHLNLNCSTQLKLVHCIVDWILKLFQFMHHCINYFLENFNFYYSSCCSITLRQSSSAGIRIDAINLLVRLAISAFPFLFSVVTVDYVVSFITSCRTDANPCSPVLRHHAPLI</sequence>
<reference evidence="2 3" key="1">
    <citation type="submission" date="2015-01" db="EMBL/GenBank/DDBJ databases">
        <title>Evolution of Trichinella species and genotypes.</title>
        <authorList>
            <person name="Korhonen P.K."/>
            <person name="Edoardo P."/>
            <person name="Giuseppe L.R."/>
            <person name="Gasser R.B."/>
        </authorList>
    </citation>
    <scope>NUCLEOTIDE SEQUENCE [LARGE SCALE GENOMIC DNA]</scope>
    <source>
        <strain evidence="2">ISS417</strain>
    </source>
</reference>
<keyword evidence="3" id="KW-1185">Reference proteome</keyword>
<keyword evidence="1" id="KW-0812">Transmembrane</keyword>
<evidence type="ECO:0000313" key="3">
    <source>
        <dbReference type="Proteomes" id="UP000055048"/>
    </source>
</evidence>
<dbReference type="EMBL" id="JYDJ01000095">
    <property type="protein sequence ID" value="KRX44476.1"/>
    <property type="molecule type" value="Genomic_DNA"/>
</dbReference>
<dbReference type="AlphaFoldDB" id="A0A0V0TZP3"/>